<dbReference type="InterPro" id="IPR009057">
    <property type="entry name" value="Homeodomain-like_sf"/>
</dbReference>
<dbReference type="PANTHER" id="PTHR47506:SF1">
    <property type="entry name" value="HTH-TYPE TRANSCRIPTIONAL REGULATOR YJDC"/>
    <property type="match status" value="1"/>
</dbReference>
<keyword evidence="7" id="KW-1185">Reference proteome</keyword>
<dbReference type="Proteomes" id="UP000199520">
    <property type="component" value="Unassembled WGS sequence"/>
</dbReference>
<evidence type="ECO:0000256" key="1">
    <source>
        <dbReference type="ARBA" id="ARBA00023015"/>
    </source>
</evidence>
<keyword evidence="1" id="KW-0805">Transcription regulation</keyword>
<dbReference type="InterPro" id="IPR011075">
    <property type="entry name" value="TetR_C"/>
</dbReference>
<keyword evidence="2" id="KW-0238">DNA-binding</keyword>
<dbReference type="RefSeq" id="WP_090944921.1">
    <property type="nucleotide sequence ID" value="NZ_FOTS01000111.1"/>
</dbReference>
<dbReference type="Gene3D" id="1.10.10.60">
    <property type="entry name" value="Homeodomain-like"/>
    <property type="match status" value="1"/>
</dbReference>
<dbReference type="GO" id="GO:0003677">
    <property type="term" value="F:DNA binding"/>
    <property type="evidence" value="ECO:0007669"/>
    <property type="project" value="UniProtKB-KW"/>
</dbReference>
<evidence type="ECO:0000313" key="6">
    <source>
        <dbReference type="EMBL" id="SFM40954.1"/>
    </source>
</evidence>
<name>A0A1I4QLP9_9FIRM</name>
<sequence>MVKTGRPRAFSRDKAIFDAMMLFWEQGFESTSLSQLREVMGNISAGSFYTAFESKEKLFKEVIDLYTSTYGRVMLSLKDSSLAPSKAIELALRQSAKMQTDGCHPLGCLTVISASTCSLEHIHIREMLKEERDLVRSWMSKCIRRAIDQGELSSSTDIDMLTTFFISFLHGISIQARDGVQLEAIDAAITQIMSIWDALSIKDDD</sequence>
<feature type="domain" description="Tetracyclin repressor-like C-terminal" evidence="5">
    <location>
        <begin position="104"/>
        <end position="185"/>
    </location>
</feature>
<dbReference type="Gene3D" id="1.10.357.10">
    <property type="entry name" value="Tetracycline Repressor, domain 2"/>
    <property type="match status" value="1"/>
</dbReference>
<dbReference type="SUPFAM" id="SSF46689">
    <property type="entry name" value="Homeodomain-like"/>
    <property type="match status" value="1"/>
</dbReference>
<protein>
    <submittedName>
        <fullName evidence="6">Transcriptional regulator, TetR family</fullName>
    </submittedName>
</protein>
<dbReference type="SUPFAM" id="SSF48498">
    <property type="entry name" value="Tetracyclin repressor-like, C-terminal domain"/>
    <property type="match status" value="1"/>
</dbReference>
<dbReference type="Pfam" id="PF00440">
    <property type="entry name" value="TetR_N"/>
    <property type="match status" value="1"/>
</dbReference>
<proteinExistence type="predicted"/>
<dbReference type="AlphaFoldDB" id="A0A1I4QLP9"/>
<dbReference type="EMBL" id="FOTS01000111">
    <property type="protein sequence ID" value="SFM40954.1"/>
    <property type="molecule type" value="Genomic_DNA"/>
</dbReference>
<feature type="domain" description="HTH tetR-type" evidence="4">
    <location>
        <begin position="19"/>
        <end position="62"/>
    </location>
</feature>
<dbReference type="PANTHER" id="PTHR47506">
    <property type="entry name" value="TRANSCRIPTIONAL REGULATORY PROTEIN"/>
    <property type="match status" value="1"/>
</dbReference>
<organism evidence="6 7">
    <name type="scientific">Pelosinus propionicus DSM 13327</name>
    <dbReference type="NCBI Taxonomy" id="1123291"/>
    <lineage>
        <taxon>Bacteria</taxon>
        <taxon>Bacillati</taxon>
        <taxon>Bacillota</taxon>
        <taxon>Negativicutes</taxon>
        <taxon>Selenomonadales</taxon>
        <taxon>Sporomusaceae</taxon>
        <taxon>Pelosinus</taxon>
    </lineage>
</organism>
<evidence type="ECO:0000313" key="7">
    <source>
        <dbReference type="Proteomes" id="UP000199520"/>
    </source>
</evidence>
<evidence type="ECO:0000259" key="5">
    <source>
        <dbReference type="Pfam" id="PF16925"/>
    </source>
</evidence>
<evidence type="ECO:0000256" key="2">
    <source>
        <dbReference type="ARBA" id="ARBA00023125"/>
    </source>
</evidence>
<evidence type="ECO:0000259" key="4">
    <source>
        <dbReference type="Pfam" id="PF00440"/>
    </source>
</evidence>
<gene>
    <name evidence="6" type="ORF">SAMN04490355_11111</name>
</gene>
<dbReference type="OrthoDB" id="9795242at2"/>
<evidence type="ECO:0000256" key="3">
    <source>
        <dbReference type="ARBA" id="ARBA00023163"/>
    </source>
</evidence>
<dbReference type="STRING" id="1123291.SAMN04490355_11111"/>
<dbReference type="InterPro" id="IPR036271">
    <property type="entry name" value="Tet_transcr_reg_TetR-rel_C_sf"/>
</dbReference>
<dbReference type="Pfam" id="PF16925">
    <property type="entry name" value="TetR_C_13"/>
    <property type="match status" value="1"/>
</dbReference>
<dbReference type="InterPro" id="IPR001647">
    <property type="entry name" value="HTH_TetR"/>
</dbReference>
<keyword evidence="3" id="KW-0804">Transcription</keyword>
<reference evidence="7" key="1">
    <citation type="submission" date="2016-10" db="EMBL/GenBank/DDBJ databases">
        <authorList>
            <person name="Varghese N."/>
            <person name="Submissions S."/>
        </authorList>
    </citation>
    <scope>NUCLEOTIDE SEQUENCE [LARGE SCALE GENOMIC DNA]</scope>
    <source>
        <strain evidence="7">DSM 13327</strain>
    </source>
</reference>
<accession>A0A1I4QLP9</accession>